<dbReference type="Pfam" id="PF12833">
    <property type="entry name" value="HTH_18"/>
    <property type="match status" value="1"/>
</dbReference>
<evidence type="ECO:0000256" key="2">
    <source>
        <dbReference type="ARBA" id="ARBA00023125"/>
    </source>
</evidence>
<evidence type="ECO:0000259" key="4">
    <source>
        <dbReference type="PROSITE" id="PS01124"/>
    </source>
</evidence>
<dbReference type="GO" id="GO:0003700">
    <property type="term" value="F:DNA-binding transcription factor activity"/>
    <property type="evidence" value="ECO:0007669"/>
    <property type="project" value="InterPro"/>
</dbReference>
<dbReference type="InterPro" id="IPR018060">
    <property type="entry name" value="HTH_AraC"/>
</dbReference>
<organism evidence="5">
    <name type="scientific">mine drainage metagenome</name>
    <dbReference type="NCBI Taxonomy" id="410659"/>
    <lineage>
        <taxon>unclassified sequences</taxon>
        <taxon>metagenomes</taxon>
        <taxon>ecological metagenomes</taxon>
    </lineage>
</organism>
<dbReference type="InterPro" id="IPR046335">
    <property type="entry name" value="LacI/GalR-like_sensor"/>
</dbReference>
<gene>
    <name evidence="5" type="primary">xylR_2</name>
    <name evidence="5" type="ORF">GALL_41820</name>
</gene>
<dbReference type="SMART" id="SM00342">
    <property type="entry name" value="HTH_ARAC"/>
    <property type="match status" value="1"/>
</dbReference>
<dbReference type="EMBL" id="MLJW01000010">
    <property type="protein sequence ID" value="OIR15063.1"/>
    <property type="molecule type" value="Genomic_DNA"/>
</dbReference>
<dbReference type="InterPro" id="IPR028082">
    <property type="entry name" value="Peripla_BP_I"/>
</dbReference>
<dbReference type="Gene3D" id="3.40.50.2300">
    <property type="match status" value="2"/>
</dbReference>
<dbReference type="AlphaFoldDB" id="A0A1J5T2N8"/>
<name>A0A1J5T2N8_9ZZZZ</name>
<keyword evidence="3" id="KW-0804">Transcription</keyword>
<keyword evidence="2" id="KW-0238">DNA-binding</keyword>
<dbReference type="PANTHER" id="PTHR30146:SF24">
    <property type="entry name" value="XYLOSE OPERON REGULATORY PROTEIN"/>
    <property type="match status" value="1"/>
</dbReference>
<protein>
    <submittedName>
        <fullName evidence="5">Xylose operon regulatory protein</fullName>
    </submittedName>
</protein>
<dbReference type="SUPFAM" id="SSF53822">
    <property type="entry name" value="Periplasmic binding protein-like I"/>
    <property type="match status" value="1"/>
</dbReference>
<dbReference type="PANTHER" id="PTHR30146">
    <property type="entry name" value="LACI-RELATED TRANSCRIPTIONAL REPRESSOR"/>
    <property type="match status" value="1"/>
</dbReference>
<dbReference type="InterPro" id="IPR009057">
    <property type="entry name" value="Homeodomain-like_sf"/>
</dbReference>
<dbReference type="Gene3D" id="1.10.10.60">
    <property type="entry name" value="Homeodomain-like"/>
    <property type="match status" value="1"/>
</dbReference>
<evidence type="ECO:0000256" key="3">
    <source>
        <dbReference type="ARBA" id="ARBA00023163"/>
    </source>
</evidence>
<dbReference type="GO" id="GO:0000976">
    <property type="term" value="F:transcription cis-regulatory region binding"/>
    <property type="evidence" value="ECO:0007669"/>
    <property type="project" value="TreeGrafter"/>
</dbReference>
<dbReference type="PROSITE" id="PS01124">
    <property type="entry name" value="HTH_ARAC_FAMILY_2"/>
    <property type="match status" value="1"/>
</dbReference>
<proteinExistence type="predicted"/>
<evidence type="ECO:0000256" key="1">
    <source>
        <dbReference type="ARBA" id="ARBA00023015"/>
    </source>
</evidence>
<comment type="caution">
    <text evidence="5">The sequence shown here is derived from an EMBL/GenBank/DDBJ whole genome shotgun (WGS) entry which is preliminary data.</text>
</comment>
<dbReference type="Pfam" id="PF13377">
    <property type="entry name" value="Peripla_BP_3"/>
    <property type="match status" value="1"/>
</dbReference>
<feature type="domain" description="HTH araC/xylS-type" evidence="4">
    <location>
        <begin position="287"/>
        <end position="385"/>
    </location>
</feature>
<evidence type="ECO:0000313" key="5">
    <source>
        <dbReference type="EMBL" id="OIR15063.1"/>
    </source>
</evidence>
<reference evidence="5" key="1">
    <citation type="submission" date="2016-10" db="EMBL/GenBank/DDBJ databases">
        <title>Sequence of Gallionella enrichment culture.</title>
        <authorList>
            <person name="Poehlein A."/>
            <person name="Muehling M."/>
            <person name="Daniel R."/>
        </authorList>
    </citation>
    <scope>NUCLEOTIDE SEQUENCE</scope>
</reference>
<sequence length="428" mass="47408">MELEDKLPILLVLPHRCAKNDGILEGVSTYNCQSGRSSAILDRQDPSDEQCFLLSGRRWRGVISDSITDSLMRFCQDHSIPLVDVGEGQGFANVSRIRPKNYLVGQLGAAYFLNCGFLDFAFIGFSDQSWARKRREGFAEALARMGKRTRFIEYSSTSQHLLELTVEQIADLEKSITSLPRCTAVMACNDRIARQVILAAKKIGILVPEQLAVLGVGNDLDGYRSVKPALSSVALNYRQAGFLAGMVVEKLWGCCGGVGRLDIEVDPVDVIIRHSTNSRVTDDVELLDAIDFVRANACRGLTVAEIVSRGAVSRDRLERGFRRLVGYSPHAEIRRVQLARIEELLAQTDLPLKMIAPLTGIPHTEYLSVLFRRLTGETPGQFRERARFKTESLGAPRWRCGVAASSNTPEDSDLATVNLETEIMTCCL</sequence>
<keyword evidence="1" id="KW-0805">Transcription regulation</keyword>
<dbReference type="SUPFAM" id="SSF46689">
    <property type="entry name" value="Homeodomain-like"/>
    <property type="match status" value="1"/>
</dbReference>
<accession>A0A1J5T2N8</accession>